<evidence type="ECO:0000313" key="9">
    <source>
        <dbReference type="EMBL" id="KAF4035955.1"/>
    </source>
</evidence>
<evidence type="ECO:0000256" key="3">
    <source>
        <dbReference type="ARBA" id="ARBA00010400"/>
    </source>
</evidence>
<comment type="subcellular location">
    <subcellularLocation>
        <location evidence="1">Host cell</location>
    </subcellularLocation>
    <subcellularLocation>
        <location evidence="2">Secreted</location>
    </subcellularLocation>
</comment>
<sequence>MHFIYRVVLVLAAFALFKVDSISAGVTFNVEHLTIPRFTRPVEENLIKRQLRVMDDNERGFPSGPSLEKIEAMFQSLTNKITTKSKPSQRDVPDEKLSQLLGAAKPVNKAVEAAGRLKTLQTQKWLDEGKSTQEVFQLLELNKFMVPNFKKIEGTVFGLPDFNTWVNYVDDFNAKNPTKKESMIPTLRTIYSDEGLTRALELAKTYSTTNALATKLRKEQIQRWLDDAQTPKYVFEMFMIDDKVDGLLTNPRFIAWTKYVDDFNLQNPTSRASMEPPIAAHYGDDAVFAMLEAAKKVQLTENVASRLQAEQIKRLLNSNRSPEYVFKAFNLHETGDNLLSTPMFKTWFNYLESFNKKNTDKETLLAPIHRYYHDHGVAKIVAEGMKNPSTVELSKQLQIQRYKRWLHAERPPRDAFNTFILEKPGADVIIRYNERLDGKLYQVRLNKVSDGLLSSPEFQLWSKYLDDWNTKYPDQKQSMAKIFQALFTEDALAKMIMAARNNPSTQKIASLLENAFAKV</sequence>
<feature type="domain" description="RxLR effector PexRD54 WY" evidence="8">
    <location>
        <begin position="310"/>
        <end position="350"/>
    </location>
</feature>
<feature type="signal peptide" evidence="7">
    <location>
        <begin position="1"/>
        <end position="24"/>
    </location>
</feature>
<proteinExistence type="inferred from homology"/>
<keyword evidence="5 7" id="KW-0732">Signal</keyword>
<gene>
    <name evidence="9" type="ORF">GN244_ATG11951</name>
</gene>
<evidence type="ECO:0000256" key="6">
    <source>
        <dbReference type="ARBA" id="ARBA00023026"/>
    </source>
</evidence>
<dbReference type="InterPro" id="IPR054463">
    <property type="entry name" value="PexRD54_WY"/>
</dbReference>
<dbReference type="GO" id="GO:0005576">
    <property type="term" value="C:extracellular region"/>
    <property type="evidence" value="ECO:0007669"/>
    <property type="project" value="UniProtKB-SubCell"/>
</dbReference>
<evidence type="ECO:0000256" key="1">
    <source>
        <dbReference type="ARBA" id="ARBA00004340"/>
    </source>
</evidence>
<keyword evidence="4" id="KW-0964">Secreted</keyword>
<name>A0A833SZ97_PHYIN</name>
<organism evidence="9 10">
    <name type="scientific">Phytophthora infestans</name>
    <name type="common">Potato late blight agent</name>
    <name type="synonym">Botrytis infestans</name>
    <dbReference type="NCBI Taxonomy" id="4787"/>
    <lineage>
        <taxon>Eukaryota</taxon>
        <taxon>Sar</taxon>
        <taxon>Stramenopiles</taxon>
        <taxon>Oomycota</taxon>
        <taxon>Peronosporomycetes</taxon>
        <taxon>Peronosporales</taxon>
        <taxon>Peronosporaceae</taxon>
        <taxon>Phytophthora</taxon>
    </lineage>
</organism>
<dbReference type="AlphaFoldDB" id="A0A833SZ97"/>
<accession>A0A833SZ97</accession>
<dbReference type="Proteomes" id="UP000602510">
    <property type="component" value="Unassembled WGS sequence"/>
</dbReference>
<keyword evidence="10" id="KW-1185">Reference proteome</keyword>
<dbReference type="Pfam" id="PF22748">
    <property type="entry name" value="PexRD54_WY"/>
    <property type="match status" value="2"/>
</dbReference>
<comment type="caution">
    <text evidence="9">The sequence shown here is derived from an EMBL/GenBank/DDBJ whole genome shotgun (WGS) entry which is preliminary data.</text>
</comment>
<feature type="chain" id="PRO_5032408784" description="RxLR effector PexRD54 WY domain-containing protein" evidence="7">
    <location>
        <begin position="25"/>
        <end position="519"/>
    </location>
</feature>
<feature type="domain" description="RxLR effector PexRD54 WY" evidence="8">
    <location>
        <begin position="219"/>
        <end position="260"/>
    </location>
</feature>
<evidence type="ECO:0000259" key="8">
    <source>
        <dbReference type="Pfam" id="PF22748"/>
    </source>
</evidence>
<evidence type="ECO:0000256" key="7">
    <source>
        <dbReference type="SAM" id="SignalP"/>
    </source>
</evidence>
<protein>
    <recommendedName>
        <fullName evidence="8">RxLR effector PexRD54 WY domain-containing protein</fullName>
    </recommendedName>
</protein>
<reference evidence="9" key="1">
    <citation type="submission" date="2020-04" db="EMBL/GenBank/DDBJ databases">
        <title>Hybrid Assembly of Korean Phytophthora infestans isolates.</title>
        <authorList>
            <person name="Prokchorchik M."/>
            <person name="Lee Y."/>
            <person name="Seo J."/>
            <person name="Cho J.-H."/>
            <person name="Park Y.-E."/>
            <person name="Jang D.-C."/>
            <person name="Im J.-S."/>
            <person name="Choi J.-G."/>
            <person name="Park H.-J."/>
            <person name="Lee G.-B."/>
            <person name="Lee Y.-G."/>
            <person name="Hong S.-Y."/>
            <person name="Cho K."/>
            <person name="Sohn K.H."/>
        </authorList>
    </citation>
    <scope>NUCLEOTIDE SEQUENCE</scope>
    <source>
        <strain evidence="9">KR_1_A1</strain>
    </source>
</reference>
<evidence type="ECO:0000256" key="4">
    <source>
        <dbReference type="ARBA" id="ARBA00022525"/>
    </source>
</evidence>
<evidence type="ECO:0000256" key="5">
    <source>
        <dbReference type="ARBA" id="ARBA00022729"/>
    </source>
</evidence>
<dbReference type="GO" id="GO:0043657">
    <property type="term" value="C:host cell"/>
    <property type="evidence" value="ECO:0007669"/>
    <property type="project" value="UniProtKB-SubCell"/>
</dbReference>
<keyword evidence="6" id="KW-0843">Virulence</keyword>
<dbReference type="EMBL" id="WSZM01000286">
    <property type="protein sequence ID" value="KAF4035955.1"/>
    <property type="molecule type" value="Genomic_DNA"/>
</dbReference>
<comment type="similarity">
    <text evidence="3">Belongs to the RxLR effector family.</text>
</comment>
<evidence type="ECO:0000313" key="10">
    <source>
        <dbReference type="Proteomes" id="UP000602510"/>
    </source>
</evidence>
<evidence type="ECO:0000256" key="2">
    <source>
        <dbReference type="ARBA" id="ARBA00004613"/>
    </source>
</evidence>